<keyword evidence="3" id="KW-1185">Reference proteome</keyword>
<comment type="caution">
    <text evidence="2">The sequence shown here is derived from an EMBL/GenBank/DDBJ whole genome shotgun (WGS) entry which is preliminary data.</text>
</comment>
<dbReference type="GO" id="GO:0005524">
    <property type="term" value="F:ATP binding"/>
    <property type="evidence" value="ECO:0007669"/>
    <property type="project" value="UniProtKB-KW"/>
</dbReference>
<organism evidence="2 3">
    <name type="scientific">Tigheibacillus halophilus</name>
    <dbReference type="NCBI Taxonomy" id="361280"/>
    <lineage>
        <taxon>Bacteria</taxon>
        <taxon>Bacillati</taxon>
        <taxon>Bacillota</taxon>
        <taxon>Bacilli</taxon>
        <taxon>Bacillales</taxon>
        <taxon>Bacillaceae</taxon>
        <taxon>Tigheibacillus</taxon>
    </lineage>
</organism>
<dbReference type="Proteomes" id="UP001281447">
    <property type="component" value="Unassembled WGS sequence"/>
</dbReference>
<keyword evidence="2" id="KW-0067">ATP-binding</keyword>
<keyword evidence="1" id="KW-0813">Transport</keyword>
<dbReference type="CDD" id="cd00267">
    <property type="entry name" value="ABC_ATPase"/>
    <property type="match status" value="1"/>
</dbReference>
<name>A0ABU5CBH1_9BACI</name>
<keyword evidence="2" id="KW-0547">Nucleotide-binding</keyword>
<dbReference type="EMBL" id="JAWDIP010000004">
    <property type="protein sequence ID" value="MDY0396653.1"/>
    <property type="molecule type" value="Genomic_DNA"/>
</dbReference>
<evidence type="ECO:0000313" key="3">
    <source>
        <dbReference type="Proteomes" id="UP001281447"/>
    </source>
</evidence>
<gene>
    <name evidence="2" type="ORF">RWE15_23035</name>
</gene>
<protein>
    <submittedName>
        <fullName evidence="2">ABC transporter ATP-binding protein</fullName>
    </submittedName>
</protein>
<dbReference type="InterPro" id="IPR027417">
    <property type="entry name" value="P-loop_NTPase"/>
</dbReference>
<sequence>MSGGEKQRVALGRVMLMESAVAYLLDEPSSALDDTTAEEVIGGFIQNASENERSVIMVSHDKNLVGQFADETINMDDYSLAIHSKKGDSHES</sequence>
<dbReference type="Gene3D" id="3.40.50.300">
    <property type="entry name" value="P-loop containing nucleotide triphosphate hydrolases"/>
    <property type="match status" value="1"/>
</dbReference>
<accession>A0ABU5CBH1</accession>
<evidence type="ECO:0000313" key="2">
    <source>
        <dbReference type="EMBL" id="MDY0396653.1"/>
    </source>
</evidence>
<evidence type="ECO:0000256" key="1">
    <source>
        <dbReference type="ARBA" id="ARBA00022448"/>
    </source>
</evidence>
<dbReference type="SUPFAM" id="SSF52540">
    <property type="entry name" value="P-loop containing nucleoside triphosphate hydrolases"/>
    <property type="match status" value="1"/>
</dbReference>
<proteinExistence type="predicted"/>
<dbReference type="PANTHER" id="PTHR42734">
    <property type="entry name" value="METAL TRANSPORT SYSTEM ATP-BINDING PROTEIN TM_0124-RELATED"/>
    <property type="match status" value="1"/>
</dbReference>
<dbReference type="InterPro" id="IPR050153">
    <property type="entry name" value="Metal_Ion_Import_ABC"/>
</dbReference>
<reference evidence="2 3" key="1">
    <citation type="submission" date="2023-10" db="EMBL/GenBank/DDBJ databases">
        <title>Virgibacillus halophilus 5B73C genome.</title>
        <authorList>
            <person name="Miliotis G."/>
            <person name="Sengupta P."/>
            <person name="Hameed A."/>
            <person name="Chuvochina M."/>
            <person name="Mcdonagh F."/>
            <person name="Simpson A.C."/>
            <person name="Singh N.K."/>
            <person name="Rekha P.D."/>
            <person name="Raman K."/>
            <person name="Hugenholtz P."/>
            <person name="Venkateswaran K."/>
        </authorList>
    </citation>
    <scope>NUCLEOTIDE SEQUENCE [LARGE SCALE GENOMIC DNA]</scope>
    <source>
        <strain evidence="2 3">5B73C</strain>
    </source>
</reference>